<name>A0A428MGE5_9BACT</name>
<reference evidence="2 3" key="1">
    <citation type="submission" date="2018-12" db="EMBL/GenBank/DDBJ databases">
        <title>Sequencing of bacterial isolates from soil warming experiment in Harvard Forest, Massachusetts, USA.</title>
        <authorList>
            <person name="Deangelis K."/>
        </authorList>
    </citation>
    <scope>NUCLEOTIDE SEQUENCE [LARGE SCALE GENOMIC DNA]</scope>
    <source>
        <strain evidence="2 3">EB153</strain>
    </source>
</reference>
<evidence type="ECO:0000313" key="3">
    <source>
        <dbReference type="Proteomes" id="UP000269669"/>
    </source>
</evidence>
<dbReference type="EMBL" id="RSDW01000001">
    <property type="protein sequence ID" value="RSL16006.1"/>
    <property type="molecule type" value="Genomic_DNA"/>
</dbReference>
<proteinExistence type="predicted"/>
<accession>A0A428MGE5</accession>
<organism evidence="2 3">
    <name type="scientific">Edaphobacter aggregans</name>
    <dbReference type="NCBI Taxonomy" id="570835"/>
    <lineage>
        <taxon>Bacteria</taxon>
        <taxon>Pseudomonadati</taxon>
        <taxon>Acidobacteriota</taxon>
        <taxon>Terriglobia</taxon>
        <taxon>Terriglobales</taxon>
        <taxon>Acidobacteriaceae</taxon>
        <taxon>Edaphobacter</taxon>
    </lineage>
</organism>
<gene>
    <name evidence="2" type="ORF">EDE15_1513</name>
</gene>
<evidence type="ECO:0000313" key="2">
    <source>
        <dbReference type="EMBL" id="RSL16006.1"/>
    </source>
</evidence>
<sequence length="56" mass="6272">MCPICIATVAWIAAGTTSTGGLSALVMKRLRKNQEPATEPTNKEKTWTRTRKLRQR</sequence>
<comment type="caution">
    <text evidence="2">The sequence shown here is derived from an EMBL/GenBank/DDBJ whole genome shotgun (WGS) entry which is preliminary data.</text>
</comment>
<keyword evidence="3" id="KW-1185">Reference proteome</keyword>
<protein>
    <submittedName>
        <fullName evidence="2">Uncharacterized protein</fullName>
    </submittedName>
</protein>
<feature type="region of interest" description="Disordered" evidence="1">
    <location>
        <begin position="32"/>
        <end position="56"/>
    </location>
</feature>
<dbReference type="Proteomes" id="UP000269669">
    <property type="component" value="Unassembled WGS sequence"/>
</dbReference>
<evidence type="ECO:0000256" key="1">
    <source>
        <dbReference type="SAM" id="MobiDB-lite"/>
    </source>
</evidence>
<dbReference type="AlphaFoldDB" id="A0A428MGE5"/>